<accession>A0ABS6K9L0</accession>
<sequence length="137" mass="15084">MNCCILIKTPARHWANRLIQCSAANVMKSFRAVLLPVLFVQTVENGQMALEVFQASDPGYYDAILMDIQMPVMNGYDATSAIRGLERSDAQIIPIVAMTADAFAADVIKARSAGMNDHIAKPIDINRLLEVLQNCLM</sequence>
<dbReference type="CDD" id="cd17546">
    <property type="entry name" value="REC_hyHK_CKI1_RcsC-like"/>
    <property type="match status" value="1"/>
</dbReference>
<gene>
    <name evidence="7" type="ORF">KTH90_14295</name>
</gene>
<dbReference type="Gene3D" id="3.40.50.2300">
    <property type="match status" value="1"/>
</dbReference>
<keyword evidence="8" id="KW-1185">Reference proteome</keyword>
<feature type="domain" description="Response regulatory" evidence="6">
    <location>
        <begin position="16"/>
        <end position="136"/>
    </location>
</feature>
<comment type="caution">
    <text evidence="7">The sequence shown here is derived from an EMBL/GenBank/DDBJ whole genome shotgun (WGS) entry which is preliminary data.</text>
</comment>
<dbReference type="Pfam" id="PF00072">
    <property type="entry name" value="Response_reg"/>
    <property type="match status" value="1"/>
</dbReference>
<evidence type="ECO:0000256" key="5">
    <source>
        <dbReference type="PROSITE-ProRule" id="PRU00169"/>
    </source>
</evidence>
<keyword evidence="3" id="KW-0902">Two-component regulatory system</keyword>
<dbReference type="EMBL" id="JAHQCX010000009">
    <property type="protein sequence ID" value="MBU9727185.1"/>
    <property type="molecule type" value="Genomic_DNA"/>
</dbReference>
<evidence type="ECO:0000259" key="6">
    <source>
        <dbReference type="PROSITE" id="PS50110"/>
    </source>
</evidence>
<dbReference type="InterPro" id="IPR001789">
    <property type="entry name" value="Sig_transdc_resp-reg_receiver"/>
</dbReference>
<evidence type="ECO:0000256" key="4">
    <source>
        <dbReference type="ARBA" id="ARBA00024867"/>
    </source>
</evidence>
<evidence type="ECO:0000313" key="7">
    <source>
        <dbReference type="EMBL" id="MBU9727185.1"/>
    </source>
</evidence>
<dbReference type="PANTHER" id="PTHR45339:SF1">
    <property type="entry name" value="HYBRID SIGNAL TRANSDUCTION HISTIDINE KINASE J"/>
    <property type="match status" value="1"/>
</dbReference>
<comment type="function">
    <text evidence="4">May play the central regulatory role in sporulation. It may be an element of the effector pathway responsible for the activation of sporulation genes in response to nutritional stress. Spo0A may act in concert with spo0H (a sigma factor) to control the expression of some genes that are critical to the sporulation process.</text>
</comment>
<dbReference type="PROSITE" id="PS50110">
    <property type="entry name" value="RESPONSE_REGULATORY"/>
    <property type="match status" value="1"/>
</dbReference>
<feature type="modified residue" description="4-aspartylphosphate" evidence="5">
    <location>
        <position position="67"/>
    </location>
</feature>
<dbReference type="InterPro" id="IPR011006">
    <property type="entry name" value="CheY-like_superfamily"/>
</dbReference>
<dbReference type="SMART" id="SM00448">
    <property type="entry name" value="REC"/>
    <property type="match status" value="1"/>
</dbReference>
<evidence type="ECO:0000313" key="8">
    <source>
        <dbReference type="Proteomes" id="UP001314681"/>
    </source>
</evidence>
<dbReference type="PANTHER" id="PTHR45339">
    <property type="entry name" value="HYBRID SIGNAL TRANSDUCTION HISTIDINE KINASE J"/>
    <property type="match status" value="1"/>
</dbReference>
<dbReference type="SUPFAM" id="SSF52172">
    <property type="entry name" value="CheY-like"/>
    <property type="match status" value="1"/>
</dbReference>
<proteinExistence type="predicted"/>
<evidence type="ECO:0000256" key="2">
    <source>
        <dbReference type="ARBA" id="ARBA00022553"/>
    </source>
</evidence>
<reference evidence="7 8" key="1">
    <citation type="submission" date="2021-06" db="EMBL/GenBank/DDBJ databases">
        <title>Description of novel taxa of the family Lachnospiraceae.</title>
        <authorList>
            <person name="Chaplin A.V."/>
            <person name="Sokolova S.R."/>
            <person name="Pikina A.P."/>
            <person name="Korzhanova M."/>
            <person name="Belova V."/>
            <person name="Korostin D."/>
            <person name="Efimov B.A."/>
        </authorList>
    </citation>
    <scope>NUCLEOTIDE SEQUENCE [LARGE SCALE GENOMIC DNA]</scope>
    <source>
        <strain evidence="7 8">ASD4241</strain>
    </source>
</reference>
<organism evidence="7 8">
    <name type="scientific">Diplocloster modestus</name>
    <dbReference type="NCBI Taxonomy" id="2850322"/>
    <lineage>
        <taxon>Bacteria</taxon>
        <taxon>Bacillati</taxon>
        <taxon>Bacillota</taxon>
        <taxon>Clostridia</taxon>
        <taxon>Lachnospirales</taxon>
        <taxon>Lachnospiraceae</taxon>
        <taxon>Diplocloster</taxon>
    </lineage>
</organism>
<keyword evidence="2 5" id="KW-0597">Phosphoprotein</keyword>
<protein>
    <recommendedName>
        <fullName evidence="1">Stage 0 sporulation protein A homolog</fullName>
    </recommendedName>
</protein>
<evidence type="ECO:0000256" key="1">
    <source>
        <dbReference type="ARBA" id="ARBA00018672"/>
    </source>
</evidence>
<evidence type="ECO:0000256" key="3">
    <source>
        <dbReference type="ARBA" id="ARBA00023012"/>
    </source>
</evidence>
<dbReference type="Proteomes" id="UP001314681">
    <property type="component" value="Unassembled WGS sequence"/>
</dbReference>
<name>A0ABS6K9L0_9FIRM</name>